<gene>
    <name evidence="1" type="ORF">Tco_0624822</name>
</gene>
<name>A0ABQ4WF58_9ASTR</name>
<reference evidence="1" key="2">
    <citation type="submission" date="2022-01" db="EMBL/GenBank/DDBJ databases">
        <authorList>
            <person name="Yamashiro T."/>
            <person name="Shiraishi A."/>
            <person name="Satake H."/>
            <person name="Nakayama K."/>
        </authorList>
    </citation>
    <scope>NUCLEOTIDE SEQUENCE</scope>
</reference>
<sequence>MSTKAVDNMDSEVAHPKIGTESKPMASEVVQPQSDLFLDKLEVGVTGNMDSEVAQLKTATESKPVASEVARPESDLFLDKLEVGVTGTIVVMLCRMWDVSTVTGRYLCTDFIVSDVKEGPLSRRQARGPSIFTLLIEDKLYLSSTSSTLILDHPEIPALMQFKKEISEGGVEVKQNVVHVDSLEPRDGRLENQLMWARNRKNDVRLFLLNLLQAITTHLPLQSATFICKIRIDDVMTKKGWNYPSCGRYTCKKGITQKHRSFWCNSCNKAVEYPIPTRTAVSNDIVAVVVVILDETASELIQFRRISLASFQAQSVGSSNAIALESPYLLVLITEASQSRQHESRKSPTESLFDVGSSRISIVIVNTKEYHSDVLAESQG</sequence>
<keyword evidence="2" id="KW-1185">Reference proteome</keyword>
<dbReference type="Proteomes" id="UP001151760">
    <property type="component" value="Unassembled WGS sequence"/>
</dbReference>
<dbReference type="Gene3D" id="2.40.50.140">
    <property type="entry name" value="Nucleic acid-binding proteins"/>
    <property type="match status" value="1"/>
</dbReference>
<evidence type="ECO:0000313" key="2">
    <source>
        <dbReference type="Proteomes" id="UP001151760"/>
    </source>
</evidence>
<comment type="caution">
    <text evidence="1">The sequence shown here is derived from an EMBL/GenBank/DDBJ whole genome shotgun (WGS) entry which is preliminary data.</text>
</comment>
<accession>A0ABQ4WF58</accession>
<dbReference type="SUPFAM" id="SSF50249">
    <property type="entry name" value="Nucleic acid-binding proteins"/>
    <property type="match status" value="1"/>
</dbReference>
<reference evidence="1" key="1">
    <citation type="journal article" date="2022" name="Int. J. Mol. Sci.">
        <title>Draft Genome of Tanacetum Coccineum: Genomic Comparison of Closely Related Tanacetum-Family Plants.</title>
        <authorList>
            <person name="Yamashiro T."/>
            <person name="Shiraishi A."/>
            <person name="Nakayama K."/>
            <person name="Satake H."/>
        </authorList>
    </citation>
    <scope>NUCLEOTIDE SEQUENCE</scope>
</reference>
<protein>
    <submittedName>
        <fullName evidence="1">Nucleic acid-binding, OB-fold protein</fullName>
    </submittedName>
</protein>
<evidence type="ECO:0000313" key="1">
    <source>
        <dbReference type="EMBL" id="GJS51460.1"/>
    </source>
</evidence>
<proteinExistence type="predicted"/>
<organism evidence="1 2">
    <name type="scientific">Tanacetum coccineum</name>
    <dbReference type="NCBI Taxonomy" id="301880"/>
    <lineage>
        <taxon>Eukaryota</taxon>
        <taxon>Viridiplantae</taxon>
        <taxon>Streptophyta</taxon>
        <taxon>Embryophyta</taxon>
        <taxon>Tracheophyta</taxon>
        <taxon>Spermatophyta</taxon>
        <taxon>Magnoliopsida</taxon>
        <taxon>eudicotyledons</taxon>
        <taxon>Gunneridae</taxon>
        <taxon>Pentapetalae</taxon>
        <taxon>asterids</taxon>
        <taxon>campanulids</taxon>
        <taxon>Asterales</taxon>
        <taxon>Asteraceae</taxon>
        <taxon>Asteroideae</taxon>
        <taxon>Anthemideae</taxon>
        <taxon>Anthemidinae</taxon>
        <taxon>Tanacetum</taxon>
    </lineage>
</organism>
<dbReference type="EMBL" id="BQNB010008587">
    <property type="protein sequence ID" value="GJS51460.1"/>
    <property type="molecule type" value="Genomic_DNA"/>
</dbReference>
<dbReference type="InterPro" id="IPR012340">
    <property type="entry name" value="NA-bd_OB-fold"/>
</dbReference>